<dbReference type="Proteomes" id="UP001345963">
    <property type="component" value="Unassembled WGS sequence"/>
</dbReference>
<feature type="domain" description="Kinesin motor" evidence="4">
    <location>
        <begin position="3"/>
        <end position="106"/>
    </location>
</feature>
<evidence type="ECO:0000313" key="6">
    <source>
        <dbReference type="Proteomes" id="UP001345963"/>
    </source>
</evidence>
<dbReference type="SUPFAM" id="SSF52540">
    <property type="entry name" value="P-loop containing nucleoside triphosphate hydrolases"/>
    <property type="match status" value="1"/>
</dbReference>
<dbReference type="InterPro" id="IPR027417">
    <property type="entry name" value="P-loop_NTPase"/>
</dbReference>
<evidence type="ECO:0000259" key="4">
    <source>
        <dbReference type="PROSITE" id="PS50067"/>
    </source>
</evidence>
<sequence length="106" mass="11730">MANVKVAIRVRPLNARETADGGKLAVQVEGKLARIRNVKLDGRSEGAVDSREKLLEFCFDYCYWSVDPADPHYASQEEVTALLKISLLMETMVPQCQAMKPSSCVA</sequence>
<comment type="caution">
    <text evidence="5">The sequence shown here is derived from an EMBL/GenBank/DDBJ whole genome shotgun (WGS) entry which is preliminary data.</text>
</comment>
<accession>A0ABU7AUA3</accession>
<dbReference type="InterPro" id="IPR036961">
    <property type="entry name" value="Kinesin_motor_dom_sf"/>
</dbReference>
<protein>
    <recommendedName>
        <fullName evidence="4">Kinesin motor domain-containing protein</fullName>
    </recommendedName>
</protein>
<keyword evidence="2" id="KW-0067">ATP-binding</keyword>
<evidence type="ECO:0000256" key="2">
    <source>
        <dbReference type="ARBA" id="ARBA00022840"/>
    </source>
</evidence>
<name>A0ABU7AUA3_9TELE</name>
<comment type="similarity">
    <text evidence="3">Belongs to the TRAFAC class myosin-kinesin ATPase superfamily. Kinesin family.</text>
</comment>
<dbReference type="EMBL" id="JAHUTI010030000">
    <property type="protein sequence ID" value="MED6241638.1"/>
    <property type="molecule type" value="Genomic_DNA"/>
</dbReference>
<evidence type="ECO:0000256" key="1">
    <source>
        <dbReference type="ARBA" id="ARBA00022741"/>
    </source>
</evidence>
<gene>
    <name evidence="5" type="ORF">ATANTOWER_022646</name>
</gene>
<keyword evidence="6" id="KW-1185">Reference proteome</keyword>
<dbReference type="PROSITE" id="PS50067">
    <property type="entry name" value="KINESIN_MOTOR_2"/>
    <property type="match status" value="1"/>
</dbReference>
<evidence type="ECO:0000313" key="5">
    <source>
        <dbReference type="EMBL" id="MED6241638.1"/>
    </source>
</evidence>
<evidence type="ECO:0000256" key="3">
    <source>
        <dbReference type="PROSITE-ProRule" id="PRU00283"/>
    </source>
</evidence>
<dbReference type="PANTHER" id="PTHR47117">
    <property type="entry name" value="STAR-RELATED LIPID TRANSFER PROTEIN 9"/>
    <property type="match status" value="1"/>
</dbReference>
<proteinExistence type="inferred from homology"/>
<dbReference type="Gene3D" id="3.40.850.10">
    <property type="entry name" value="Kinesin motor domain"/>
    <property type="match status" value="1"/>
</dbReference>
<comment type="caution">
    <text evidence="3">Lacks conserved residue(s) required for the propagation of feature annotation.</text>
</comment>
<organism evidence="5 6">
    <name type="scientific">Ataeniobius toweri</name>
    <dbReference type="NCBI Taxonomy" id="208326"/>
    <lineage>
        <taxon>Eukaryota</taxon>
        <taxon>Metazoa</taxon>
        <taxon>Chordata</taxon>
        <taxon>Craniata</taxon>
        <taxon>Vertebrata</taxon>
        <taxon>Euteleostomi</taxon>
        <taxon>Actinopterygii</taxon>
        <taxon>Neopterygii</taxon>
        <taxon>Teleostei</taxon>
        <taxon>Neoteleostei</taxon>
        <taxon>Acanthomorphata</taxon>
        <taxon>Ovalentaria</taxon>
        <taxon>Atherinomorphae</taxon>
        <taxon>Cyprinodontiformes</taxon>
        <taxon>Goodeidae</taxon>
        <taxon>Ataeniobius</taxon>
    </lineage>
</organism>
<keyword evidence="1" id="KW-0547">Nucleotide-binding</keyword>
<reference evidence="5 6" key="1">
    <citation type="submission" date="2021-07" db="EMBL/GenBank/DDBJ databases">
        <authorList>
            <person name="Palmer J.M."/>
        </authorList>
    </citation>
    <scope>NUCLEOTIDE SEQUENCE [LARGE SCALE GENOMIC DNA]</scope>
    <source>
        <strain evidence="5 6">AT_MEX2019</strain>
        <tissue evidence="5">Muscle</tissue>
    </source>
</reference>
<dbReference type="PANTHER" id="PTHR47117:SF1">
    <property type="entry name" value="STAR-RELATED LIPID TRANSFER PROTEIN 9"/>
    <property type="match status" value="1"/>
</dbReference>
<dbReference type="InterPro" id="IPR001752">
    <property type="entry name" value="Kinesin_motor_dom"/>
</dbReference>